<dbReference type="Pfam" id="PF00001">
    <property type="entry name" value="7tm_1"/>
    <property type="match status" value="1"/>
</dbReference>
<evidence type="ECO:0000256" key="6">
    <source>
        <dbReference type="ARBA" id="ARBA00023170"/>
    </source>
</evidence>
<comment type="caution">
    <text evidence="10">The sequence shown here is derived from an EMBL/GenBank/DDBJ whole genome shotgun (WGS) entry which is preliminary data.</text>
</comment>
<reference evidence="10" key="1">
    <citation type="journal article" date="2019" name="bioRxiv">
        <title>The Genome of the Zebra Mussel, Dreissena polymorpha: A Resource for Invasive Species Research.</title>
        <authorList>
            <person name="McCartney M.A."/>
            <person name="Auch B."/>
            <person name="Kono T."/>
            <person name="Mallez S."/>
            <person name="Zhang Y."/>
            <person name="Obille A."/>
            <person name="Becker A."/>
            <person name="Abrahante J.E."/>
            <person name="Garbe J."/>
            <person name="Badalamenti J.P."/>
            <person name="Herman A."/>
            <person name="Mangelson H."/>
            <person name="Liachko I."/>
            <person name="Sullivan S."/>
            <person name="Sone E.D."/>
            <person name="Koren S."/>
            <person name="Silverstein K.A.T."/>
            <person name="Beckman K.B."/>
            <person name="Gohl D.M."/>
        </authorList>
    </citation>
    <scope>NUCLEOTIDE SEQUENCE</scope>
    <source>
        <strain evidence="10">Duluth1</strain>
        <tissue evidence="10">Whole animal</tissue>
    </source>
</reference>
<dbReference type="SUPFAM" id="SSF81321">
    <property type="entry name" value="Family A G protein-coupled receptor-like"/>
    <property type="match status" value="1"/>
</dbReference>
<accession>A0A9D4EZJ5</accession>
<dbReference type="Proteomes" id="UP000828390">
    <property type="component" value="Unassembled WGS sequence"/>
</dbReference>
<dbReference type="PANTHER" id="PTHR24243">
    <property type="entry name" value="G-PROTEIN COUPLED RECEPTOR"/>
    <property type="match status" value="1"/>
</dbReference>
<name>A0A9D4EZJ5_DREPO</name>
<keyword evidence="4" id="KW-0297">G-protein coupled receptor</keyword>
<keyword evidence="6" id="KW-0675">Receptor</keyword>
<proteinExistence type="predicted"/>
<keyword evidence="5 8" id="KW-0472">Membrane</keyword>
<dbReference type="AlphaFoldDB" id="A0A9D4EZJ5"/>
<dbReference type="PANTHER" id="PTHR24243:SF233">
    <property type="entry name" value="THYROTROPIN-RELEASING HORMONE RECEPTOR"/>
    <property type="match status" value="1"/>
</dbReference>
<dbReference type="Gene3D" id="1.20.1070.10">
    <property type="entry name" value="Rhodopsin 7-helix transmembrane proteins"/>
    <property type="match status" value="1"/>
</dbReference>
<dbReference type="GO" id="GO:0004930">
    <property type="term" value="F:G protein-coupled receptor activity"/>
    <property type="evidence" value="ECO:0007669"/>
    <property type="project" value="UniProtKB-KW"/>
</dbReference>
<feature type="transmembrane region" description="Helical" evidence="8">
    <location>
        <begin position="51"/>
        <end position="77"/>
    </location>
</feature>
<keyword evidence="3 8" id="KW-1133">Transmembrane helix</keyword>
<dbReference type="InterPro" id="IPR000276">
    <property type="entry name" value="GPCR_Rhodpsn"/>
</dbReference>
<reference evidence="10" key="2">
    <citation type="submission" date="2020-11" db="EMBL/GenBank/DDBJ databases">
        <authorList>
            <person name="McCartney M.A."/>
            <person name="Auch B."/>
            <person name="Kono T."/>
            <person name="Mallez S."/>
            <person name="Becker A."/>
            <person name="Gohl D.M."/>
            <person name="Silverstein K.A.T."/>
            <person name="Koren S."/>
            <person name="Bechman K.B."/>
            <person name="Herman A."/>
            <person name="Abrahante J.E."/>
            <person name="Garbe J."/>
        </authorList>
    </citation>
    <scope>NUCLEOTIDE SEQUENCE</scope>
    <source>
        <strain evidence="10">Duluth1</strain>
        <tissue evidence="10">Whole animal</tissue>
    </source>
</reference>
<evidence type="ECO:0000256" key="3">
    <source>
        <dbReference type="ARBA" id="ARBA00022989"/>
    </source>
</evidence>
<evidence type="ECO:0000256" key="2">
    <source>
        <dbReference type="ARBA" id="ARBA00022692"/>
    </source>
</evidence>
<organism evidence="10 11">
    <name type="scientific">Dreissena polymorpha</name>
    <name type="common">Zebra mussel</name>
    <name type="synonym">Mytilus polymorpha</name>
    <dbReference type="NCBI Taxonomy" id="45954"/>
    <lineage>
        <taxon>Eukaryota</taxon>
        <taxon>Metazoa</taxon>
        <taxon>Spiralia</taxon>
        <taxon>Lophotrochozoa</taxon>
        <taxon>Mollusca</taxon>
        <taxon>Bivalvia</taxon>
        <taxon>Autobranchia</taxon>
        <taxon>Heteroconchia</taxon>
        <taxon>Euheterodonta</taxon>
        <taxon>Imparidentia</taxon>
        <taxon>Neoheterodontei</taxon>
        <taxon>Myida</taxon>
        <taxon>Dreissenoidea</taxon>
        <taxon>Dreissenidae</taxon>
        <taxon>Dreissena</taxon>
    </lineage>
</organism>
<feature type="transmembrane region" description="Helical" evidence="8">
    <location>
        <begin position="89"/>
        <end position="110"/>
    </location>
</feature>
<gene>
    <name evidence="10" type="ORF">DPMN_165376</name>
</gene>
<comment type="subcellular location">
    <subcellularLocation>
        <location evidence="1">Membrane</location>
        <topology evidence="1">Multi-pass membrane protein</topology>
    </subcellularLocation>
</comment>
<protein>
    <recommendedName>
        <fullName evidence="9">G-protein coupled receptors family 1 profile domain-containing protein</fullName>
    </recommendedName>
</protein>
<evidence type="ECO:0000259" key="9">
    <source>
        <dbReference type="PROSITE" id="PS50262"/>
    </source>
</evidence>
<evidence type="ECO:0000256" key="7">
    <source>
        <dbReference type="ARBA" id="ARBA00023224"/>
    </source>
</evidence>
<evidence type="ECO:0000256" key="1">
    <source>
        <dbReference type="ARBA" id="ARBA00004141"/>
    </source>
</evidence>
<evidence type="ECO:0000313" key="10">
    <source>
        <dbReference type="EMBL" id="KAH3787256.1"/>
    </source>
</evidence>
<keyword evidence="2 8" id="KW-0812">Transmembrane</keyword>
<keyword evidence="11" id="KW-1185">Reference proteome</keyword>
<dbReference type="InterPro" id="IPR017452">
    <property type="entry name" value="GPCR_Rhodpsn_7TM"/>
</dbReference>
<keyword evidence="7" id="KW-0807">Transducer</keyword>
<evidence type="ECO:0000256" key="8">
    <source>
        <dbReference type="SAM" id="Phobius"/>
    </source>
</evidence>
<feature type="domain" description="G-protein coupled receptors family 1 profile" evidence="9">
    <location>
        <begin position="69"/>
        <end position="129"/>
    </location>
</feature>
<dbReference type="PRINTS" id="PR00237">
    <property type="entry name" value="GPCRRHODOPSN"/>
</dbReference>
<dbReference type="GO" id="GO:0005886">
    <property type="term" value="C:plasma membrane"/>
    <property type="evidence" value="ECO:0007669"/>
    <property type="project" value="TreeGrafter"/>
</dbReference>
<evidence type="ECO:0000313" key="11">
    <source>
        <dbReference type="Proteomes" id="UP000828390"/>
    </source>
</evidence>
<evidence type="ECO:0000256" key="4">
    <source>
        <dbReference type="ARBA" id="ARBA00023040"/>
    </source>
</evidence>
<dbReference type="EMBL" id="JAIWYP010000008">
    <property type="protein sequence ID" value="KAH3787256.1"/>
    <property type="molecule type" value="Genomic_DNA"/>
</dbReference>
<dbReference type="PROSITE" id="PS50262">
    <property type="entry name" value="G_PROTEIN_RECEP_F1_2"/>
    <property type="match status" value="1"/>
</dbReference>
<sequence>MNLLSYNHQDCESFGEILISDVGMDNKTMIPPLSNSSYNTTGAVVQVPTYIYVYMTAINLLVFVVGVVGNILVVVVVCSVRGMRNPTNYFLLTLSVADMFVLFICQPVAIMEFYNKERWYLGEFMCEYY</sequence>
<evidence type="ECO:0000256" key="5">
    <source>
        <dbReference type="ARBA" id="ARBA00023136"/>
    </source>
</evidence>